<dbReference type="EMBL" id="CP002057">
    <property type="protein sequence ID" value="ADI37280.1"/>
    <property type="molecule type" value="Genomic_DNA"/>
</dbReference>
<keyword evidence="12" id="KW-1185">Reference proteome</keyword>
<dbReference type="SUPFAM" id="SSF52540">
    <property type="entry name" value="P-loop containing nucleoside triphosphate hydrolases"/>
    <property type="match status" value="1"/>
</dbReference>
<dbReference type="InterPro" id="IPR029062">
    <property type="entry name" value="Class_I_gatase-like"/>
</dbReference>
<dbReference type="NCBIfam" id="TIGR00379">
    <property type="entry name" value="cobB"/>
    <property type="match status" value="1"/>
</dbReference>
<gene>
    <name evidence="8" type="primary">cbiA</name>
    <name evidence="8" type="synonym">cfbB</name>
    <name evidence="11" type="ordered locus">Mvol_1625</name>
</gene>
<dbReference type="EC" id="6.3.5.12" evidence="8"/>
<dbReference type="HAMAP" id="MF_00027">
    <property type="entry name" value="CobB_CbiA"/>
    <property type="match status" value="1"/>
</dbReference>
<dbReference type="GO" id="GO:0009236">
    <property type="term" value="P:cobalamin biosynthetic process"/>
    <property type="evidence" value="ECO:0007669"/>
    <property type="project" value="UniProtKB-UniRule"/>
</dbReference>
<name>D7DR03_METV3</name>
<dbReference type="PANTHER" id="PTHR43873:SF1">
    <property type="entry name" value="COBYRINATE A,C-DIAMIDE SYNTHASE"/>
    <property type="match status" value="1"/>
</dbReference>
<dbReference type="FunCoup" id="D7DR03">
    <property type="interactions" value="97"/>
</dbReference>
<keyword evidence="3 8" id="KW-0436">Ligase</keyword>
<keyword evidence="6 8" id="KW-0460">Magnesium</keyword>
<comment type="domain">
    <text evidence="8">Comprises of two domains. The C-terminal domain contains the binding site for glutamine and catalyzes the hydrolysis of this substrate to glutamate and ammonia. The N-terminal domain is anticipated to bind ATP, and cobyrinate or Ni-sirohydrochlorin, and catalyzes the ultimate synthesis of the diamide product. The ammonia produced via the glutaminase domain is probably translocated to the adjacent domain via a molecular tunnel, where it reacts with an activated intermediate.</text>
</comment>
<dbReference type="InterPro" id="IPR011698">
    <property type="entry name" value="GATase_3"/>
</dbReference>
<proteinExistence type="inferred from homology"/>
<dbReference type="AlphaFoldDB" id="D7DR03"/>
<dbReference type="KEGG" id="mvo:Mvol_1625"/>
<comment type="cofactor">
    <cofactor evidence="1 8">
        <name>Mg(2+)</name>
        <dbReference type="ChEBI" id="CHEBI:18420"/>
    </cofactor>
</comment>
<protein>
    <recommendedName>
        <fullName evidence="8">Cobyrinate a,c-diamide synthase</fullName>
        <ecNumber evidence="8">6.3.5.11</ecNumber>
    </recommendedName>
    <alternativeName>
        <fullName evidence="8">Cobyrinic acid a,c-diamide synthetase</fullName>
    </alternativeName>
    <alternativeName>
        <fullName evidence="8">Ni-sirohydrochlorin a,c-diamide synthase</fullName>
        <ecNumber evidence="8">6.3.5.12</ecNumber>
    </alternativeName>
    <alternativeName>
        <fullName evidence="8">Ni-sirohydrochlorin a,c-diamide synthetase</fullName>
    </alternativeName>
</protein>
<dbReference type="NCBIfam" id="NF033195">
    <property type="entry name" value="F430_CfbB"/>
    <property type="match status" value="1"/>
</dbReference>
<dbReference type="eggNOG" id="arCOG00106">
    <property type="taxonomic scope" value="Archaea"/>
</dbReference>
<comment type="similarity">
    <text evidence="8">Belongs to the CobB/CbiA family.</text>
</comment>
<evidence type="ECO:0000256" key="2">
    <source>
        <dbReference type="ARBA" id="ARBA00022573"/>
    </source>
</evidence>
<keyword evidence="2 8" id="KW-0169">Cobalamin biosynthesis</keyword>
<feature type="domain" description="CobQ/CobB/MinD/ParA nucleotide binding" evidence="9">
    <location>
        <begin position="4"/>
        <end position="188"/>
    </location>
</feature>
<comment type="catalytic activity">
    <reaction evidence="8">
        <text>Ni-sirohydrochlorin + 2 L-glutamine + 2 ATP + 2 H2O = Ni-sirohydrochlorin a,c-diamide + 2 L-glutamate + 2 ADP + 2 phosphate + 2 H(+)</text>
        <dbReference type="Rhea" id="RHEA:52896"/>
        <dbReference type="ChEBI" id="CHEBI:15377"/>
        <dbReference type="ChEBI" id="CHEBI:15378"/>
        <dbReference type="ChEBI" id="CHEBI:29985"/>
        <dbReference type="ChEBI" id="CHEBI:30616"/>
        <dbReference type="ChEBI" id="CHEBI:43474"/>
        <dbReference type="ChEBI" id="CHEBI:58359"/>
        <dbReference type="ChEBI" id="CHEBI:136841"/>
        <dbReference type="ChEBI" id="CHEBI:136887"/>
        <dbReference type="ChEBI" id="CHEBI:456216"/>
        <dbReference type="EC" id="6.3.5.12"/>
    </reaction>
</comment>
<dbReference type="PROSITE" id="PS51274">
    <property type="entry name" value="GATASE_COBBQ"/>
    <property type="match status" value="1"/>
</dbReference>
<reference evidence="11 12" key="1">
    <citation type="submission" date="2010-05" db="EMBL/GenBank/DDBJ databases">
        <title>Complete sequence of Methanococcus voltae A3.</title>
        <authorList>
            <consortium name="US DOE Joint Genome Institute"/>
            <person name="Lucas S."/>
            <person name="Copeland A."/>
            <person name="Lapidus A."/>
            <person name="Cheng J.-F."/>
            <person name="Bruce D."/>
            <person name="Goodwin L."/>
            <person name="Pitluck S."/>
            <person name="Lowry S."/>
            <person name="Clum A."/>
            <person name="Land M."/>
            <person name="Hauser L."/>
            <person name="Kyrpides N."/>
            <person name="Mikhailova N."/>
            <person name="Whitman W.B."/>
            <person name="Woyke T."/>
        </authorList>
    </citation>
    <scope>NUCLEOTIDE SEQUENCE [LARGE SCALE GENOMIC DNA]</scope>
    <source>
        <strain evidence="12">ATCC BAA-1334 / A3</strain>
    </source>
</reference>
<dbReference type="HOGENOM" id="CLU_022752_2_0_2"/>
<dbReference type="InterPro" id="IPR027417">
    <property type="entry name" value="P-loop_NTPase"/>
</dbReference>
<accession>D7DR03</accession>
<dbReference type="PANTHER" id="PTHR43873">
    <property type="entry name" value="COBYRINATE A,C-DIAMIDE SYNTHASE"/>
    <property type="match status" value="1"/>
</dbReference>
<dbReference type="STRING" id="456320.Mvol_1625"/>
<feature type="domain" description="CobB/CobQ-like glutamine amidotransferase" evidence="10">
    <location>
        <begin position="257"/>
        <end position="445"/>
    </location>
</feature>
<keyword evidence="7 8" id="KW-0315">Glutamine amidotransferase</keyword>
<feature type="active site" description="Nucleophile" evidence="8">
    <location>
        <position position="340"/>
    </location>
</feature>
<evidence type="ECO:0000256" key="8">
    <source>
        <dbReference type="HAMAP-Rule" id="MF_00027"/>
    </source>
</evidence>
<dbReference type="InParanoid" id="D7DR03"/>
<dbReference type="Gene3D" id="3.40.50.880">
    <property type="match status" value="1"/>
</dbReference>
<evidence type="ECO:0000313" key="11">
    <source>
        <dbReference type="EMBL" id="ADI37280.1"/>
    </source>
</evidence>
<comment type="function">
    <text evidence="8">Catalyzes the ATP-dependent amidation of the two carboxylate groups at positions a and c of cobyrinate, using either L-glutamine or ammonia as the nitrogen source. Involved in the biosynthesis of the unique nickel-containing tetrapyrrole coenzyme F430, the prosthetic group of methyl-coenzyme M reductase (MCR), which plays a key role in methanogenesis and anaerobic methane oxidation. Catalyzes the ATP-dependent amidation of the two carboxylate groups at positions a and c of Ni-sirohydrochlorin, using L-glutamine or ammonia as the nitrogen source.</text>
</comment>
<evidence type="ECO:0000256" key="7">
    <source>
        <dbReference type="ARBA" id="ARBA00022962"/>
    </source>
</evidence>
<evidence type="ECO:0000256" key="1">
    <source>
        <dbReference type="ARBA" id="ARBA00001946"/>
    </source>
</evidence>
<comment type="pathway">
    <text evidence="8">Cofactor biosynthesis; adenosylcobalamin biosynthesis; cob(II)yrinate a,c-diamide from sirohydrochlorin (anaerobic route): step 10/10.</text>
</comment>
<dbReference type="InterPro" id="IPR004484">
    <property type="entry name" value="CbiA/CobB_synth"/>
</dbReference>
<dbReference type="Pfam" id="PF07685">
    <property type="entry name" value="GATase_3"/>
    <property type="match status" value="1"/>
</dbReference>
<evidence type="ECO:0000256" key="5">
    <source>
        <dbReference type="ARBA" id="ARBA00022840"/>
    </source>
</evidence>
<dbReference type="GO" id="GO:0042242">
    <property type="term" value="F:cobyrinic acid a,c-diamide synthase activity"/>
    <property type="evidence" value="ECO:0007669"/>
    <property type="project" value="UniProtKB-UniRule"/>
</dbReference>
<evidence type="ECO:0000259" key="9">
    <source>
        <dbReference type="Pfam" id="PF01656"/>
    </source>
</evidence>
<comment type="catalytic activity">
    <reaction evidence="8">
        <text>cob(II)yrinate + 2 L-glutamine + 2 ATP + 2 H2O = cob(II)yrinate a,c diamide + 2 L-glutamate + 2 ADP + 2 phosphate + 2 H(+)</text>
        <dbReference type="Rhea" id="RHEA:26289"/>
        <dbReference type="ChEBI" id="CHEBI:15377"/>
        <dbReference type="ChEBI" id="CHEBI:15378"/>
        <dbReference type="ChEBI" id="CHEBI:29985"/>
        <dbReference type="ChEBI" id="CHEBI:30616"/>
        <dbReference type="ChEBI" id="CHEBI:43474"/>
        <dbReference type="ChEBI" id="CHEBI:58359"/>
        <dbReference type="ChEBI" id="CHEBI:58537"/>
        <dbReference type="ChEBI" id="CHEBI:58894"/>
        <dbReference type="ChEBI" id="CHEBI:456216"/>
        <dbReference type="EC" id="6.3.5.11"/>
    </reaction>
</comment>
<dbReference type="OrthoDB" id="8896at2157"/>
<evidence type="ECO:0000259" key="10">
    <source>
        <dbReference type="Pfam" id="PF07685"/>
    </source>
</evidence>
<feature type="site" description="Increases nucleophilicity of active site Cys" evidence="8">
    <location>
        <position position="441"/>
    </location>
</feature>
<dbReference type="CDD" id="cd03130">
    <property type="entry name" value="GATase1_CobB"/>
    <property type="match status" value="1"/>
</dbReference>
<keyword evidence="4 8" id="KW-0547">Nucleotide-binding</keyword>
<dbReference type="NCBIfam" id="NF002204">
    <property type="entry name" value="PRK01077.1"/>
    <property type="match status" value="1"/>
</dbReference>
<dbReference type="EC" id="6.3.5.11" evidence="8"/>
<dbReference type="SUPFAM" id="SSF52317">
    <property type="entry name" value="Class I glutamine amidotransferase-like"/>
    <property type="match status" value="1"/>
</dbReference>
<organism evidence="11 12">
    <name type="scientific">Methanococcus voltae (strain ATCC BAA-1334 / A3)</name>
    <dbReference type="NCBI Taxonomy" id="456320"/>
    <lineage>
        <taxon>Archaea</taxon>
        <taxon>Methanobacteriati</taxon>
        <taxon>Methanobacteriota</taxon>
        <taxon>Methanomada group</taxon>
        <taxon>Methanococci</taxon>
        <taxon>Methanococcales</taxon>
        <taxon>Methanococcaceae</taxon>
        <taxon>Methanococcus</taxon>
    </lineage>
</organism>
<dbReference type="CDD" id="cd05388">
    <property type="entry name" value="CobB_N"/>
    <property type="match status" value="1"/>
</dbReference>
<keyword evidence="5 8" id="KW-0067">ATP-binding</keyword>
<sequence length="459" mass="51435">MKRLVIAGTSSMVGKTTVSTGIMATLSKKLNVQPYKIGPDYIDPTYHTTATNNHSRNLDSFFMNDVQIKKLFAKNSKRADISIIEGVRGLYEGLSPYNDVGSTASVAKSLKSPVILLIDARSLTRSAAAIIKGFKSFDEDINIQGVIFNKIRGEKHYEKLKDAVEYYDKEIKIIGAIPRSEELTVSQRHLGLVPTPEKKNEMASQIGLWAETIENNLDMELLKEISDVDFEADFEFDNLIPDSEENILWDINKNKCKIAIAHDEAFNFYYWDNVDALKDNGAKIEFFSPLHDSEVPDSDIIYIGGGYPEIFAKELSENKDMLNSICQKVENKESKIYAECGGLMYAAKSVDGHKTLGLLNCDSITTKNVQGLSYVKGEFSEDCHIGKSGFKFRAHEFHYSKLINIKENAKFAYKINRGVGISNNYDGLLNEDKTVLGGYTHQHCIGNPYFASSLVNYIQ</sequence>
<dbReference type="InterPro" id="IPR002586">
    <property type="entry name" value="CobQ/CobB/MinD/ParA_Nub-bd_dom"/>
</dbReference>
<dbReference type="GO" id="GO:0005524">
    <property type="term" value="F:ATP binding"/>
    <property type="evidence" value="ECO:0007669"/>
    <property type="project" value="UniProtKB-UniRule"/>
</dbReference>
<dbReference type="UniPathway" id="UPA00148">
    <property type="reaction ID" value="UER00231"/>
</dbReference>
<dbReference type="Gene3D" id="3.40.50.300">
    <property type="entry name" value="P-loop containing nucleotide triphosphate hydrolases"/>
    <property type="match status" value="1"/>
</dbReference>
<keyword evidence="8" id="KW-0484">Methanogenesis</keyword>
<dbReference type="Proteomes" id="UP000007722">
    <property type="component" value="Chromosome"/>
</dbReference>
<evidence type="ECO:0000313" key="12">
    <source>
        <dbReference type="Proteomes" id="UP000007722"/>
    </source>
</evidence>
<dbReference type="GO" id="GO:0015948">
    <property type="term" value="P:methanogenesis"/>
    <property type="evidence" value="ECO:0007669"/>
    <property type="project" value="UniProtKB-KW"/>
</dbReference>
<evidence type="ECO:0000256" key="6">
    <source>
        <dbReference type="ARBA" id="ARBA00022842"/>
    </source>
</evidence>
<dbReference type="Pfam" id="PF01656">
    <property type="entry name" value="CbiA"/>
    <property type="match status" value="1"/>
</dbReference>
<evidence type="ECO:0000256" key="4">
    <source>
        <dbReference type="ARBA" id="ARBA00022741"/>
    </source>
</evidence>
<evidence type="ECO:0000256" key="3">
    <source>
        <dbReference type="ARBA" id="ARBA00022598"/>
    </source>
</evidence>
<comment type="miscellaneous">
    <text evidence="8">The a and c carboxylates of cobyrinate and Ni-sirohydrochlorin are activated for nucleophilic attack via formation of a phosphorylated intermediate by ATP. CbiA catalyzes first the amidation of the c-carboxylate, and then that of the a-carboxylate.</text>
</comment>